<proteinExistence type="predicted"/>
<evidence type="ECO:0000256" key="1">
    <source>
        <dbReference type="SAM" id="Coils"/>
    </source>
</evidence>
<keyword evidence="1" id="KW-0175">Coiled coil</keyword>
<dbReference type="RefSeq" id="WP_147575006.1">
    <property type="nucleotide sequence ID" value="NZ_VOWB01000020.1"/>
</dbReference>
<accession>A0A5C7E221</accession>
<gene>
    <name evidence="2" type="ORF">FPD46_01350</name>
</gene>
<comment type="caution">
    <text evidence="2">The sequence shown here is derived from an EMBL/GenBank/DDBJ whole genome shotgun (WGS) entry which is preliminary data.</text>
</comment>
<reference evidence="2 3" key="1">
    <citation type="submission" date="2019-07" db="EMBL/GenBank/DDBJ databases">
        <title>Rapid identification of Enteric Bacteria from Whole Genome Sequences (WGS) using Average Nucleotide Identity (ANI).</title>
        <authorList>
            <person name="Lane C."/>
        </authorList>
    </citation>
    <scope>NUCLEOTIDE SEQUENCE [LARGE SCALE GENOMIC DNA]</scope>
    <source>
        <strain evidence="2 3">2016D-0250</strain>
    </source>
</reference>
<evidence type="ECO:0000313" key="3">
    <source>
        <dbReference type="Proteomes" id="UP000321310"/>
    </source>
</evidence>
<dbReference type="Proteomes" id="UP000321310">
    <property type="component" value="Unassembled WGS sequence"/>
</dbReference>
<sequence length="112" mass="13107">MVKSLFFVFLVFISNTYARCYYSPCNGQVQSGKEATKSDLKSNFETLKRDLEELEKKYKVLLTNIEKNNKELNIKVSLIKERSIKNKELYFLMKQNVSLQGINNTKESLIKQ</sequence>
<dbReference type="EMBL" id="VOWB01000020">
    <property type="protein sequence ID" value="TXE84187.1"/>
    <property type="molecule type" value="Genomic_DNA"/>
</dbReference>
<dbReference type="AlphaFoldDB" id="A0A5C7E221"/>
<evidence type="ECO:0000313" key="2">
    <source>
        <dbReference type="EMBL" id="TXE84187.1"/>
    </source>
</evidence>
<protein>
    <submittedName>
        <fullName evidence="2">Uncharacterized protein</fullName>
    </submittedName>
</protein>
<feature type="coiled-coil region" evidence="1">
    <location>
        <begin position="37"/>
        <end position="82"/>
    </location>
</feature>
<organism evidence="2 3">
    <name type="scientific">Campylobacter peloridis</name>
    <dbReference type="NCBI Taxonomy" id="488546"/>
    <lineage>
        <taxon>Bacteria</taxon>
        <taxon>Pseudomonadati</taxon>
        <taxon>Campylobacterota</taxon>
        <taxon>Epsilonproteobacteria</taxon>
        <taxon>Campylobacterales</taxon>
        <taxon>Campylobacteraceae</taxon>
        <taxon>Campylobacter</taxon>
    </lineage>
</organism>
<name>A0A5C7E221_9BACT</name>